<feature type="region of interest" description="Disordered" evidence="1">
    <location>
        <begin position="162"/>
        <end position="260"/>
    </location>
</feature>
<comment type="caution">
    <text evidence="2">The sequence shown here is derived from an EMBL/GenBank/DDBJ whole genome shotgun (WGS) entry which is preliminary data.</text>
</comment>
<organism evidence="2 3">
    <name type="scientific">Populus deltoides</name>
    <name type="common">Eastern poplar</name>
    <name type="synonym">Eastern cottonwood</name>
    <dbReference type="NCBI Taxonomy" id="3696"/>
    <lineage>
        <taxon>Eukaryota</taxon>
        <taxon>Viridiplantae</taxon>
        <taxon>Streptophyta</taxon>
        <taxon>Embryophyta</taxon>
        <taxon>Tracheophyta</taxon>
        <taxon>Spermatophyta</taxon>
        <taxon>Magnoliopsida</taxon>
        <taxon>eudicotyledons</taxon>
        <taxon>Gunneridae</taxon>
        <taxon>Pentapetalae</taxon>
        <taxon>rosids</taxon>
        <taxon>fabids</taxon>
        <taxon>Malpighiales</taxon>
        <taxon>Salicaceae</taxon>
        <taxon>Saliceae</taxon>
        <taxon>Populus</taxon>
    </lineage>
</organism>
<dbReference type="AlphaFoldDB" id="A0A8T2WKE1"/>
<protein>
    <submittedName>
        <fullName evidence="2">Uncharacterized protein</fullName>
    </submittedName>
</protein>
<feature type="region of interest" description="Disordered" evidence="1">
    <location>
        <begin position="100"/>
        <end position="121"/>
    </location>
</feature>
<keyword evidence="3" id="KW-1185">Reference proteome</keyword>
<reference evidence="2" key="1">
    <citation type="journal article" date="2021" name="J. Hered.">
        <title>Genome Assembly of Salicaceae Populus deltoides (Eastern Cottonwood) I-69 Based on Nanopore Sequencing and Hi-C Technologies.</title>
        <authorList>
            <person name="Bai S."/>
            <person name="Wu H."/>
            <person name="Zhang J."/>
            <person name="Pan Z."/>
            <person name="Zhao W."/>
            <person name="Li Z."/>
            <person name="Tong C."/>
        </authorList>
    </citation>
    <scope>NUCLEOTIDE SEQUENCE</scope>
    <source>
        <tissue evidence="2">Leaf</tissue>
    </source>
</reference>
<feature type="compositionally biased region" description="Polar residues" evidence="1">
    <location>
        <begin position="244"/>
        <end position="254"/>
    </location>
</feature>
<feature type="compositionally biased region" description="Low complexity" evidence="1">
    <location>
        <begin position="165"/>
        <end position="177"/>
    </location>
</feature>
<dbReference type="Proteomes" id="UP000807159">
    <property type="component" value="Chromosome 18"/>
</dbReference>
<evidence type="ECO:0000256" key="1">
    <source>
        <dbReference type="SAM" id="MobiDB-lite"/>
    </source>
</evidence>
<name>A0A8T2WKE1_POPDE</name>
<sequence length="260" mass="27883">MATERLLLATRVPSKFKPPLSHHHVHNLSLHTFYRSQLPTMSKIPTTGSRSQSANTDNSWANKVRVSDSSTRFTLEPLSRQPIGHRLVISEDMLLDNPNTTLTPIKPPTDPSTSAQPPSIEVPIPIPIPALPQSIPNSTTNLPPAGADMVVAPLPPTPIPTLNAPISLPNPNDNPISDDPKPLDEGSIDANPNSDDSKPLDEGSTGHRIQHPTFLDTTNCLVSKMDSLQSTSEASTAETSTASIPLNESHNDSPNPSPKT</sequence>
<dbReference type="EMBL" id="JACEGQ020000018">
    <property type="protein sequence ID" value="KAH8481366.1"/>
    <property type="molecule type" value="Genomic_DNA"/>
</dbReference>
<evidence type="ECO:0000313" key="2">
    <source>
        <dbReference type="EMBL" id="KAH8481366.1"/>
    </source>
</evidence>
<feature type="compositionally biased region" description="Polar residues" evidence="1">
    <location>
        <begin position="215"/>
        <end position="229"/>
    </location>
</feature>
<evidence type="ECO:0000313" key="3">
    <source>
        <dbReference type="Proteomes" id="UP000807159"/>
    </source>
</evidence>
<feature type="compositionally biased region" description="Basic and acidic residues" evidence="1">
    <location>
        <begin position="195"/>
        <end position="205"/>
    </location>
</feature>
<accession>A0A8T2WKE1</accession>
<feature type="compositionally biased region" description="Low complexity" evidence="1">
    <location>
        <begin position="230"/>
        <end position="243"/>
    </location>
</feature>
<gene>
    <name evidence="2" type="ORF">H0E87_029015</name>
</gene>
<feature type="non-terminal residue" evidence="2">
    <location>
        <position position="1"/>
    </location>
</feature>
<proteinExistence type="predicted"/>